<feature type="domain" description="AB hydrolase-1" evidence="2">
    <location>
        <begin position="23"/>
        <end position="263"/>
    </location>
</feature>
<dbReference type="SUPFAM" id="SSF53474">
    <property type="entry name" value="alpha/beta-Hydrolases"/>
    <property type="match status" value="1"/>
</dbReference>
<protein>
    <submittedName>
        <fullName evidence="3">Pimeloyl-ACP methyl ester carboxylesterase</fullName>
    </submittedName>
</protein>
<name>A0A1T5M444_9FIRM</name>
<sequence length="270" mass="31163">MSYFLTSDNVKLYYEEHGEGKPLILIHGWSCSHRFFKFQIAELAKYYRVIAYDLRGHGISEVPEFGINIPRYAEDLKDLITHLSLKDVSLVGWSMGTTIIFEYIKQFGCDNLSKLCFIDMTPKLITDESWTYGLYGDFSQGLNHETLDIMNKSWSEFCKGFIPAIFATSGCKDKELLDWAFKEALKNSENIMVRMWISMSYENYLDLLPKISVPVLITYGAESALYSPENSEYMGKKIPNSKVLPFPVCGHCLHLEKPEMFNEELLKFLK</sequence>
<dbReference type="Pfam" id="PF12697">
    <property type="entry name" value="Abhydrolase_6"/>
    <property type="match status" value="1"/>
</dbReference>
<keyword evidence="4" id="KW-1185">Reference proteome</keyword>
<evidence type="ECO:0000313" key="3">
    <source>
        <dbReference type="EMBL" id="SKC82990.1"/>
    </source>
</evidence>
<dbReference type="GO" id="GO:0016787">
    <property type="term" value="F:hydrolase activity"/>
    <property type="evidence" value="ECO:0007669"/>
    <property type="project" value="UniProtKB-KW"/>
</dbReference>
<evidence type="ECO:0000256" key="1">
    <source>
        <dbReference type="ARBA" id="ARBA00022801"/>
    </source>
</evidence>
<proteinExistence type="predicted"/>
<organism evidence="3 4">
    <name type="scientific">Maledivibacter halophilus</name>
    <dbReference type="NCBI Taxonomy" id="36842"/>
    <lineage>
        <taxon>Bacteria</taxon>
        <taxon>Bacillati</taxon>
        <taxon>Bacillota</taxon>
        <taxon>Clostridia</taxon>
        <taxon>Peptostreptococcales</taxon>
        <taxon>Caminicellaceae</taxon>
        <taxon>Maledivibacter</taxon>
    </lineage>
</organism>
<dbReference type="RefSeq" id="WP_079493766.1">
    <property type="nucleotide sequence ID" value="NZ_FUZT01000010.1"/>
</dbReference>
<dbReference type="PANTHER" id="PTHR43798">
    <property type="entry name" value="MONOACYLGLYCEROL LIPASE"/>
    <property type="match status" value="1"/>
</dbReference>
<dbReference type="InterPro" id="IPR029058">
    <property type="entry name" value="AB_hydrolase_fold"/>
</dbReference>
<dbReference type="OrthoDB" id="9773293at2"/>
<dbReference type="STRING" id="36842.SAMN02194393_03793"/>
<reference evidence="3 4" key="1">
    <citation type="submission" date="2017-02" db="EMBL/GenBank/DDBJ databases">
        <authorList>
            <person name="Peterson S.W."/>
        </authorList>
    </citation>
    <scope>NUCLEOTIDE SEQUENCE [LARGE SCALE GENOMIC DNA]</scope>
    <source>
        <strain evidence="3 4">M1</strain>
    </source>
</reference>
<evidence type="ECO:0000313" key="4">
    <source>
        <dbReference type="Proteomes" id="UP000190285"/>
    </source>
</evidence>
<dbReference type="EMBL" id="FUZT01000010">
    <property type="protein sequence ID" value="SKC82990.1"/>
    <property type="molecule type" value="Genomic_DNA"/>
</dbReference>
<keyword evidence="1" id="KW-0378">Hydrolase</keyword>
<evidence type="ECO:0000259" key="2">
    <source>
        <dbReference type="Pfam" id="PF12697"/>
    </source>
</evidence>
<gene>
    <name evidence="3" type="ORF">SAMN02194393_03793</name>
</gene>
<dbReference type="PANTHER" id="PTHR43798:SF31">
    <property type="entry name" value="AB HYDROLASE SUPERFAMILY PROTEIN YCLE"/>
    <property type="match status" value="1"/>
</dbReference>
<dbReference type="Proteomes" id="UP000190285">
    <property type="component" value="Unassembled WGS sequence"/>
</dbReference>
<dbReference type="InterPro" id="IPR050266">
    <property type="entry name" value="AB_hydrolase_sf"/>
</dbReference>
<dbReference type="AlphaFoldDB" id="A0A1T5M444"/>
<dbReference type="InterPro" id="IPR000073">
    <property type="entry name" value="AB_hydrolase_1"/>
</dbReference>
<dbReference type="Gene3D" id="3.40.50.1820">
    <property type="entry name" value="alpha/beta hydrolase"/>
    <property type="match status" value="1"/>
</dbReference>
<accession>A0A1T5M444</accession>
<dbReference type="GO" id="GO:0016020">
    <property type="term" value="C:membrane"/>
    <property type="evidence" value="ECO:0007669"/>
    <property type="project" value="TreeGrafter"/>
</dbReference>